<feature type="domain" description="Ig-like" evidence="7">
    <location>
        <begin position="5"/>
        <end position="109"/>
    </location>
</feature>
<evidence type="ECO:0000256" key="6">
    <source>
        <dbReference type="SAM" id="SignalP"/>
    </source>
</evidence>
<dbReference type="AlphaFoldDB" id="A0AAV2KKS6"/>
<evidence type="ECO:0000256" key="5">
    <source>
        <dbReference type="SAM" id="Phobius"/>
    </source>
</evidence>
<feature type="signal peptide" evidence="6">
    <location>
        <begin position="1"/>
        <end position="24"/>
    </location>
</feature>
<name>A0AAV2KKS6_KNICA</name>
<evidence type="ECO:0000313" key="9">
    <source>
        <dbReference type="Proteomes" id="UP001497482"/>
    </source>
</evidence>
<feature type="region of interest" description="Disordered" evidence="4">
    <location>
        <begin position="139"/>
        <end position="161"/>
    </location>
</feature>
<keyword evidence="5" id="KW-1133">Transmembrane helix</keyword>
<dbReference type="Pfam" id="PF07686">
    <property type="entry name" value="V-set"/>
    <property type="match status" value="1"/>
</dbReference>
<evidence type="ECO:0000256" key="2">
    <source>
        <dbReference type="ARBA" id="ARBA00022692"/>
    </source>
</evidence>
<dbReference type="Gene3D" id="2.60.40.10">
    <property type="entry name" value="Immunoglobulins"/>
    <property type="match status" value="3"/>
</dbReference>
<dbReference type="InterPro" id="IPR013106">
    <property type="entry name" value="Ig_V-set"/>
</dbReference>
<dbReference type="PANTHER" id="PTHR11860">
    <property type="entry name" value="POLYMERIC-IMMUNOGLOBULIN RECEPTOR"/>
    <property type="match status" value="1"/>
</dbReference>
<dbReference type="SUPFAM" id="SSF48726">
    <property type="entry name" value="Immunoglobulin"/>
    <property type="match status" value="3"/>
</dbReference>
<evidence type="ECO:0000313" key="8">
    <source>
        <dbReference type="EMBL" id="CAL1590477.1"/>
    </source>
</evidence>
<feature type="region of interest" description="Disordered" evidence="4">
    <location>
        <begin position="184"/>
        <end position="325"/>
    </location>
</feature>
<dbReference type="PANTHER" id="PTHR11860:SF118">
    <property type="entry name" value="CMRF35-LIKE MOLECULE 3-RELATED"/>
    <property type="match status" value="1"/>
</dbReference>
<keyword evidence="2 5" id="KW-0812">Transmembrane</keyword>
<keyword evidence="3 5" id="KW-0472">Membrane</keyword>
<feature type="chain" id="PRO_5043561957" description="Ig-like domain-containing protein" evidence="6">
    <location>
        <begin position="25"/>
        <end position="800"/>
    </location>
</feature>
<dbReference type="InterPro" id="IPR007110">
    <property type="entry name" value="Ig-like_dom"/>
</dbReference>
<feature type="compositionally biased region" description="Polar residues" evidence="4">
    <location>
        <begin position="139"/>
        <end position="158"/>
    </location>
</feature>
<dbReference type="GO" id="GO:0004888">
    <property type="term" value="F:transmembrane signaling receptor activity"/>
    <property type="evidence" value="ECO:0007669"/>
    <property type="project" value="TreeGrafter"/>
</dbReference>
<keyword evidence="6" id="KW-0732">Signal</keyword>
<accession>A0AAV2KKS6</accession>
<dbReference type="SMART" id="SM00409">
    <property type="entry name" value="IG"/>
    <property type="match status" value="3"/>
</dbReference>
<comment type="subcellular location">
    <subcellularLocation>
        <location evidence="1">Membrane</location>
    </subcellularLocation>
</comment>
<evidence type="ECO:0000256" key="4">
    <source>
        <dbReference type="SAM" id="MobiDB-lite"/>
    </source>
</evidence>
<evidence type="ECO:0000256" key="3">
    <source>
        <dbReference type="ARBA" id="ARBA00023136"/>
    </source>
</evidence>
<organism evidence="8 9">
    <name type="scientific">Knipowitschia caucasica</name>
    <name type="common">Caucasian dwarf goby</name>
    <name type="synonym">Pomatoschistus caucasicus</name>
    <dbReference type="NCBI Taxonomy" id="637954"/>
    <lineage>
        <taxon>Eukaryota</taxon>
        <taxon>Metazoa</taxon>
        <taxon>Chordata</taxon>
        <taxon>Craniata</taxon>
        <taxon>Vertebrata</taxon>
        <taxon>Euteleostomi</taxon>
        <taxon>Actinopterygii</taxon>
        <taxon>Neopterygii</taxon>
        <taxon>Teleostei</taxon>
        <taxon>Neoteleostei</taxon>
        <taxon>Acanthomorphata</taxon>
        <taxon>Gobiaria</taxon>
        <taxon>Gobiiformes</taxon>
        <taxon>Gobioidei</taxon>
        <taxon>Gobiidae</taxon>
        <taxon>Gobiinae</taxon>
        <taxon>Knipowitschia</taxon>
    </lineage>
</organism>
<feature type="transmembrane region" description="Helical" evidence="5">
    <location>
        <begin position="419"/>
        <end position="441"/>
    </location>
</feature>
<dbReference type="InterPro" id="IPR003599">
    <property type="entry name" value="Ig_sub"/>
</dbReference>
<dbReference type="GO" id="GO:0005886">
    <property type="term" value="C:plasma membrane"/>
    <property type="evidence" value="ECO:0007669"/>
    <property type="project" value="TreeGrafter"/>
</dbReference>
<dbReference type="InterPro" id="IPR050671">
    <property type="entry name" value="CD300_family_receptors"/>
</dbReference>
<dbReference type="EMBL" id="OZ035841">
    <property type="protein sequence ID" value="CAL1590477.1"/>
    <property type="molecule type" value="Genomic_DNA"/>
</dbReference>
<protein>
    <recommendedName>
        <fullName evidence="7">Ig-like domain-containing protein</fullName>
    </recommendedName>
</protein>
<feature type="region of interest" description="Disordered" evidence="4">
    <location>
        <begin position="776"/>
        <end position="800"/>
    </location>
</feature>
<gene>
    <name evidence="8" type="ORF">KC01_LOCUS19988</name>
</gene>
<dbReference type="PROSITE" id="PS50835">
    <property type="entry name" value="IG_LIKE"/>
    <property type="match status" value="1"/>
</dbReference>
<dbReference type="InterPro" id="IPR036179">
    <property type="entry name" value="Ig-like_dom_sf"/>
</dbReference>
<feature type="transmembrane region" description="Helical" evidence="5">
    <location>
        <begin position="746"/>
        <end position="769"/>
    </location>
</feature>
<evidence type="ECO:0000259" key="7">
    <source>
        <dbReference type="PROSITE" id="PS50835"/>
    </source>
</evidence>
<dbReference type="Proteomes" id="UP001497482">
    <property type="component" value="Chromosome 19"/>
</dbReference>
<keyword evidence="9" id="KW-1185">Reference proteome</keyword>
<feature type="compositionally biased region" description="Basic and acidic residues" evidence="4">
    <location>
        <begin position="188"/>
        <end position="325"/>
    </location>
</feature>
<proteinExistence type="predicted"/>
<sequence>METRPHGSVLLLICLTIGGPFTRAGQVIQVKEGQDLQFNCYFQEDSFVRIFCKNHCEESGEHLIRTYSFEDWASEGRYRLEWEKESSSHYVMRVFIQNMQKSDTGSYSCLLYDWTMDMTVPVPTIRDVEIYVISADSSGSDAVISKPSSESKQGSKGEQYSVREGGSVLVQCVFNTSGTRRMFCRPDQVTDNRRDQQTENRRDQQTENRRDQVRENRRDQVTENRRDQVTENRRDQVTENRRDQVTENRRDQVRENRRDQVTENRRDQVTESRRDQVTENRRDQVTENRRDQVTENRRDQVTENRRDQVTENRRDHVAENRRDHVAEGSCGHVLVETGSYHKNGDRYSLKYKKGSKSSYFLDVTIKDVRSGDSGRYLCVLEKAGRQESVPVYIQVLLAEASTDSGLTSPKAPHQNQTPLLYVVVGLSFAAAVVFSVTSSVLCSRRRIGRSTDTAEAADPECRVYEEIPCDSGQSTAPPAASAESSTYSLCSAPSAAPQTEVMCATVSYSEVDLSSCNSAPRCPPEDHVLYSTARDQESVRRVLRNRKRESASVSDLPHETKTHNRLDTDWTQTGHRLDTDWTQTGHRLDTDMRVQAVTLLLLLLVLSCGPCTRAAKVIEAGEGEDLEFKCSFYASGRWKMFCRNRCELVEDYLVLSHVDVEQNGRFKIEFQKRLTFPNTLYVSIRDVRRSDAGSYSCGLAKWEDRSVIESHLQDVIIYVTSGSSEDTRAVPISSASQKSHSTSSGVGLSVGVTVGVLLVLTLILTLLYWKRRTSTATGPLQSPGPSHILQVADGSSFPLK</sequence>
<evidence type="ECO:0000256" key="1">
    <source>
        <dbReference type="ARBA" id="ARBA00004370"/>
    </source>
</evidence>
<reference evidence="8 9" key="1">
    <citation type="submission" date="2024-04" db="EMBL/GenBank/DDBJ databases">
        <authorList>
            <person name="Waldvogel A.-M."/>
            <person name="Schoenle A."/>
        </authorList>
    </citation>
    <scope>NUCLEOTIDE SEQUENCE [LARGE SCALE GENOMIC DNA]</scope>
</reference>
<dbReference type="InterPro" id="IPR013783">
    <property type="entry name" value="Ig-like_fold"/>
</dbReference>